<evidence type="ECO:0000256" key="1">
    <source>
        <dbReference type="ARBA" id="ARBA00022723"/>
    </source>
</evidence>
<keyword evidence="2 4" id="KW-0863">Zinc-finger</keyword>
<proteinExistence type="predicted"/>
<protein>
    <recommendedName>
        <fullName evidence="5">MYND-type domain-containing protein</fullName>
    </recommendedName>
</protein>
<evidence type="ECO:0000313" key="7">
    <source>
        <dbReference type="Proteomes" id="UP001362999"/>
    </source>
</evidence>
<evidence type="ECO:0000313" key="6">
    <source>
        <dbReference type="EMBL" id="KAK7042255.1"/>
    </source>
</evidence>
<evidence type="ECO:0000256" key="4">
    <source>
        <dbReference type="PROSITE-ProRule" id="PRU00134"/>
    </source>
</evidence>
<gene>
    <name evidence="6" type="ORF">R3P38DRAFT_2889392</name>
</gene>
<keyword evidence="7" id="KW-1185">Reference proteome</keyword>
<dbReference type="InterPro" id="IPR002893">
    <property type="entry name" value="Znf_MYND"/>
</dbReference>
<dbReference type="SUPFAM" id="SSF144232">
    <property type="entry name" value="HIT/MYND zinc finger-like"/>
    <property type="match status" value="1"/>
</dbReference>
<dbReference type="Proteomes" id="UP001362999">
    <property type="component" value="Unassembled WGS sequence"/>
</dbReference>
<dbReference type="PROSITE" id="PS60014">
    <property type="entry name" value="ALPHA_CONOTOXIN"/>
    <property type="match status" value="1"/>
</dbReference>
<keyword evidence="1" id="KW-0479">Metal-binding</keyword>
<organism evidence="6 7">
    <name type="scientific">Favolaschia claudopus</name>
    <dbReference type="NCBI Taxonomy" id="2862362"/>
    <lineage>
        <taxon>Eukaryota</taxon>
        <taxon>Fungi</taxon>
        <taxon>Dikarya</taxon>
        <taxon>Basidiomycota</taxon>
        <taxon>Agaricomycotina</taxon>
        <taxon>Agaricomycetes</taxon>
        <taxon>Agaricomycetidae</taxon>
        <taxon>Agaricales</taxon>
        <taxon>Marasmiineae</taxon>
        <taxon>Mycenaceae</taxon>
        <taxon>Favolaschia</taxon>
    </lineage>
</organism>
<evidence type="ECO:0000256" key="3">
    <source>
        <dbReference type="ARBA" id="ARBA00022833"/>
    </source>
</evidence>
<dbReference type="Pfam" id="PF01753">
    <property type="entry name" value="zf-MYND"/>
    <property type="match status" value="1"/>
</dbReference>
<keyword evidence="3" id="KW-0862">Zinc</keyword>
<dbReference type="GO" id="GO:0008270">
    <property type="term" value="F:zinc ion binding"/>
    <property type="evidence" value="ECO:0007669"/>
    <property type="project" value="UniProtKB-KW"/>
</dbReference>
<accession>A0AAW0CTR0</accession>
<comment type="caution">
    <text evidence="6">The sequence shown here is derived from an EMBL/GenBank/DDBJ whole genome shotgun (WGS) entry which is preliminary data.</text>
</comment>
<dbReference type="EMBL" id="JAWWNJ010000013">
    <property type="protein sequence ID" value="KAK7042255.1"/>
    <property type="molecule type" value="Genomic_DNA"/>
</dbReference>
<dbReference type="AlphaFoldDB" id="A0AAW0CTR0"/>
<reference evidence="6 7" key="1">
    <citation type="journal article" date="2024" name="J Genomics">
        <title>Draft genome sequencing and assembly of Favolaschia claudopus CIRM-BRFM 2984 isolated from oak limbs.</title>
        <authorList>
            <person name="Navarro D."/>
            <person name="Drula E."/>
            <person name="Chaduli D."/>
            <person name="Cazenave R."/>
            <person name="Ahrendt S."/>
            <person name="Wang J."/>
            <person name="Lipzen A."/>
            <person name="Daum C."/>
            <person name="Barry K."/>
            <person name="Grigoriev I.V."/>
            <person name="Favel A."/>
            <person name="Rosso M.N."/>
            <person name="Martin F."/>
        </authorList>
    </citation>
    <scope>NUCLEOTIDE SEQUENCE [LARGE SCALE GENOMIC DNA]</scope>
    <source>
        <strain evidence="6 7">CIRM-BRFM 2984</strain>
    </source>
</reference>
<evidence type="ECO:0000259" key="5">
    <source>
        <dbReference type="PROSITE" id="PS50865"/>
    </source>
</evidence>
<evidence type="ECO:0000256" key="2">
    <source>
        <dbReference type="ARBA" id="ARBA00022771"/>
    </source>
</evidence>
<sequence>MDTFDCPKSKAMAYTIATQLGLPANGIKTQRLLQVWAVAESITPFLFSPETDHLCAPAAAEMVRTLLPPDIDVRVSLRLLRTERPLCLEGLVRFASVSRTEEQLKALETNLAECSCPIASSTYLQMIHEDETQPTDLTLQGVVNSVFGVLGMLFFDGFKVGHIVGGASATETDSATTKWPPNISALFPTGQEDAVLSFTRLYRYTRSYAVLNYIRNLLPHCPSLARPISECDLIWKVTIEFFEEAVNGFEGFTVAQDREYDDQWDERLWPEQTVRCFVMFVSSFISAWVERLGKDIAASGLAPHGRKVYSLFLKVLHVAHRHPDQVAQQVFAYCAAVTAGVVFMTVPRPERPKRPHPLVTTYSGSRGGAYEETLYSVSRLVNSVQCCNPPCTQTSESCSKKLRYCSQCRLVRYCSTSCQKTAWKDHKTVCVDLEKLNRKIISKFDKDAIVTAGQLSEGSQHFEDECRKLGFTEDRMRELHEEVARAVGQVTLLG</sequence>
<dbReference type="InterPro" id="IPR018072">
    <property type="entry name" value="Conotoxin_a-typ_CS"/>
</dbReference>
<dbReference type="PROSITE" id="PS50865">
    <property type="entry name" value="ZF_MYND_2"/>
    <property type="match status" value="1"/>
</dbReference>
<feature type="domain" description="MYND-type" evidence="5">
    <location>
        <begin position="391"/>
        <end position="430"/>
    </location>
</feature>
<name>A0AAW0CTR0_9AGAR</name>
<dbReference type="Gene3D" id="6.10.140.2220">
    <property type="match status" value="1"/>
</dbReference>